<evidence type="ECO:0000313" key="2">
    <source>
        <dbReference type="EMBL" id="REK73042.1"/>
    </source>
</evidence>
<reference evidence="2 3" key="1">
    <citation type="submission" date="2018-08" db="EMBL/GenBank/DDBJ databases">
        <title>Aeromicrobium sp. M2KJ-4, whole genome shotgun sequence.</title>
        <authorList>
            <person name="Tuo L."/>
        </authorList>
    </citation>
    <scope>NUCLEOTIDE SEQUENCE [LARGE SCALE GENOMIC DNA]</scope>
    <source>
        <strain evidence="2 3">M2KJ-4</strain>
    </source>
</reference>
<dbReference type="EMBL" id="QUBR01000001">
    <property type="protein sequence ID" value="REK73042.1"/>
    <property type="molecule type" value="Genomic_DNA"/>
</dbReference>
<keyword evidence="1" id="KW-0732">Signal</keyword>
<sequence>MIAAATLAVGSAAFAAVPATAATASGVTRGEVLAAASALRADRAQQIDPSAPTQSALDVLAAKVCGPNVLETFAQPVETPNSVDGLAVTSLVPTVTDSSSRIPTTSCSFTAIATLDGRATFSGEAHVFSANNFGPIGIESTISAAGQPSFTSNVYSLSSNVFVSPAVIESGYSAYNIQAEGLVKGPDSQRVLTSVKIADKKSKAEKKAAKKAYSKRTKAIKKSFAKAKRKAGSNAEKKAVARMTYATRRASAKAAYRYAVADYKLVNQRTKVADERRFLVKAYAAFPI</sequence>
<dbReference type="Proteomes" id="UP000265581">
    <property type="component" value="Unassembled WGS sequence"/>
</dbReference>
<dbReference type="AlphaFoldDB" id="A0A371PAU1"/>
<feature type="chain" id="PRO_5016796058" evidence="1">
    <location>
        <begin position="22"/>
        <end position="288"/>
    </location>
</feature>
<comment type="caution">
    <text evidence="2">The sequence shown here is derived from an EMBL/GenBank/DDBJ whole genome shotgun (WGS) entry which is preliminary data.</text>
</comment>
<feature type="signal peptide" evidence="1">
    <location>
        <begin position="1"/>
        <end position="21"/>
    </location>
</feature>
<proteinExistence type="predicted"/>
<organism evidence="2 3">
    <name type="scientific">Aeromicrobium endophyticum</name>
    <dbReference type="NCBI Taxonomy" id="2292704"/>
    <lineage>
        <taxon>Bacteria</taxon>
        <taxon>Bacillati</taxon>
        <taxon>Actinomycetota</taxon>
        <taxon>Actinomycetes</taxon>
        <taxon>Propionibacteriales</taxon>
        <taxon>Nocardioidaceae</taxon>
        <taxon>Aeromicrobium</taxon>
    </lineage>
</organism>
<evidence type="ECO:0000313" key="3">
    <source>
        <dbReference type="Proteomes" id="UP000265581"/>
    </source>
</evidence>
<protein>
    <submittedName>
        <fullName evidence="2">Uncharacterized protein</fullName>
    </submittedName>
</protein>
<evidence type="ECO:0000256" key="1">
    <source>
        <dbReference type="SAM" id="SignalP"/>
    </source>
</evidence>
<accession>A0A371PAU1</accession>
<keyword evidence="3" id="KW-1185">Reference proteome</keyword>
<name>A0A371PAU1_9ACTN</name>
<gene>
    <name evidence="2" type="ORF">DX116_05495</name>
</gene>